<dbReference type="Proteomes" id="UP000694871">
    <property type="component" value="Unplaced"/>
</dbReference>
<evidence type="ECO:0000313" key="3">
    <source>
        <dbReference type="Proteomes" id="UP000694871"/>
    </source>
</evidence>
<evidence type="ECO:0000256" key="1">
    <source>
        <dbReference type="SAM" id="MobiDB-lite"/>
    </source>
</evidence>
<feature type="region of interest" description="Disordered" evidence="1">
    <location>
        <begin position="165"/>
        <end position="201"/>
    </location>
</feature>
<keyword evidence="2" id="KW-1133">Transmembrane helix</keyword>
<reference evidence="4" key="1">
    <citation type="submission" date="2025-08" db="UniProtKB">
        <authorList>
            <consortium name="RefSeq"/>
        </authorList>
    </citation>
    <scope>IDENTIFICATION</scope>
</reference>
<evidence type="ECO:0000313" key="4">
    <source>
        <dbReference type="RefSeq" id="XP_015265826.1"/>
    </source>
</evidence>
<dbReference type="PANTHER" id="PTHR33955">
    <property type="entry name" value="TRANSMEMBRANE PROTEIN 52"/>
    <property type="match status" value="1"/>
</dbReference>
<sequence>MKPWTREEAKRLLMGKNGRVVIISALSCLSQIPQVELQGSCTNSGHCPDANLIHIWYIWLAVAIGGLLLLCVLVSVCMKCCCLNCQPAGEENRAHPYEVTVITFEHDSSTLQSTITSLHSMFGPAARRILAMAHSHSAAPEMHPSAGSETPPIYEEALGMSRFTVARSVERTPDLEPVPEEQQQPETKAPEASLPPDQPGS</sequence>
<organism evidence="3 4">
    <name type="scientific">Gekko japonicus</name>
    <name type="common">Schlegel's Japanese gecko</name>
    <dbReference type="NCBI Taxonomy" id="146911"/>
    <lineage>
        <taxon>Eukaryota</taxon>
        <taxon>Metazoa</taxon>
        <taxon>Chordata</taxon>
        <taxon>Craniata</taxon>
        <taxon>Vertebrata</taxon>
        <taxon>Euteleostomi</taxon>
        <taxon>Lepidosauria</taxon>
        <taxon>Squamata</taxon>
        <taxon>Bifurcata</taxon>
        <taxon>Gekkota</taxon>
        <taxon>Gekkonidae</taxon>
        <taxon>Gekkoninae</taxon>
        <taxon>Gekko</taxon>
    </lineage>
</organism>
<keyword evidence="3" id="KW-1185">Reference proteome</keyword>
<dbReference type="RefSeq" id="XP_015265826.1">
    <property type="nucleotide sequence ID" value="XM_015410340.1"/>
</dbReference>
<gene>
    <name evidence="4" type="primary">TMEM52B</name>
</gene>
<keyword evidence="2" id="KW-0472">Membrane</keyword>
<dbReference type="PANTHER" id="PTHR33955:SF1">
    <property type="entry name" value="TRANSMEMBRANE PROTEIN 52B"/>
    <property type="match status" value="1"/>
</dbReference>
<proteinExistence type="predicted"/>
<dbReference type="Pfam" id="PF14979">
    <property type="entry name" value="TMEM52"/>
    <property type="match status" value="1"/>
</dbReference>
<dbReference type="InterPro" id="IPR038942">
    <property type="entry name" value="TMEM52"/>
</dbReference>
<evidence type="ECO:0000256" key="2">
    <source>
        <dbReference type="SAM" id="Phobius"/>
    </source>
</evidence>
<feature type="transmembrane region" description="Helical" evidence="2">
    <location>
        <begin position="53"/>
        <end position="76"/>
    </location>
</feature>
<dbReference type="GeneID" id="107109669"/>
<keyword evidence="2 4" id="KW-0812">Transmembrane</keyword>
<name>A0ABM1JWI9_GEKJA</name>
<protein>
    <submittedName>
        <fullName evidence="4">Transmembrane protein 52B</fullName>
    </submittedName>
</protein>
<accession>A0ABM1JWI9</accession>